<dbReference type="InterPro" id="IPR001347">
    <property type="entry name" value="SIS_dom"/>
</dbReference>
<comment type="caution">
    <text evidence="3">The sequence shown here is derived from an EMBL/GenBank/DDBJ whole genome shotgun (WGS) entry which is preliminary data.</text>
</comment>
<organism evidence="3 4">
    <name type="scientific">Massilimicrobiota timonensis</name>
    <dbReference type="NCBI Taxonomy" id="1776392"/>
    <lineage>
        <taxon>Bacteria</taxon>
        <taxon>Bacillati</taxon>
        <taxon>Bacillota</taxon>
        <taxon>Erysipelotrichia</taxon>
        <taxon>Erysipelotrichales</taxon>
        <taxon>Erysipelotrichaceae</taxon>
        <taxon>Massilimicrobiota</taxon>
    </lineage>
</organism>
<dbReference type="PROSITE" id="PS51071">
    <property type="entry name" value="HTH_RPIR"/>
    <property type="match status" value="1"/>
</dbReference>
<dbReference type="Pfam" id="PF01418">
    <property type="entry name" value="HTH_6"/>
    <property type="match status" value="1"/>
</dbReference>
<proteinExistence type="predicted"/>
<dbReference type="InterPro" id="IPR046348">
    <property type="entry name" value="SIS_dom_sf"/>
</dbReference>
<protein>
    <submittedName>
        <fullName evidence="3">MurR/RpiR family transcriptional regulator</fullName>
    </submittedName>
</protein>
<gene>
    <name evidence="3" type="ORF">B5E75_08355</name>
</gene>
<name>A0A1Y4SVI7_9FIRM</name>
<dbReference type="InterPro" id="IPR009057">
    <property type="entry name" value="Homeodomain-like_sf"/>
</dbReference>
<feature type="domain" description="HTH rpiR-type" evidence="1">
    <location>
        <begin position="1"/>
        <end position="77"/>
    </location>
</feature>
<dbReference type="GO" id="GO:0097367">
    <property type="term" value="F:carbohydrate derivative binding"/>
    <property type="evidence" value="ECO:0007669"/>
    <property type="project" value="InterPro"/>
</dbReference>
<dbReference type="InterPro" id="IPR000281">
    <property type="entry name" value="HTH_RpiR"/>
</dbReference>
<dbReference type="SUPFAM" id="SSF46689">
    <property type="entry name" value="Homeodomain-like"/>
    <property type="match status" value="1"/>
</dbReference>
<dbReference type="PROSITE" id="PS51464">
    <property type="entry name" value="SIS"/>
    <property type="match status" value="1"/>
</dbReference>
<dbReference type="SUPFAM" id="SSF53697">
    <property type="entry name" value="SIS domain"/>
    <property type="match status" value="1"/>
</dbReference>
<dbReference type="GO" id="GO:0003677">
    <property type="term" value="F:DNA binding"/>
    <property type="evidence" value="ECO:0007669"/>
    <property type="project" value="InterPro"/>
</dbReference>
<dbReference type="RefSeq" id="WP_087358312.1">
    <property type="nucleotide sequence ID" value="NZ_JACJKO010000032.1"/>
</dbReference>
<dbReference type="GO" id="GO:0003700">
    <property type="term" value="F:DNA-binding transcription factor activity"/>
    <property type="evidence" value="ECO:0007669"/>
    <property type="project" value="InterPro"/>
</dbReference>
<dbReference type="EMBL" id="NFLJ01000022">
    <property type="protein sequence ID" value="OUQ33939.1"/>
    <property type="molecule type" value="Genomic_DNA"/>
</dbReference>
<dbReference type="OrthoDB" id="9762536at2"/>
<dbReference type="Gene3D" id="3.40.50.10490">
    <property type="entry name" value="Glucose-6-phosphate isomerase like protein, domain 1"/>
    <property type="match status" value="1"/>
</dbReference>
<evidence type="ECO:0000259" key="2">
    <source>
        <dbReference type="PROSITE" id="PS51464"/>
    </source>
</evidence>
<dbReference type="Gene3D" id="1.10.10.10">
    <property type="entry name" value="Winged helix-like DNA-binding domain superfamily/Winged helix DNA-binding domain"/>
    <property type="match status" value="1"/>
</dbReference>
<keyword evidence="4" id="KW-1185">Reference proteome</keyword>
<feature type="domain" description="SIS" evidence="2">
    <location>
        <begin position="117"/>
        <end position="261"/>
    </location>
</feature>
<dbReference type="PANTHER" id="PTHR30514:SF1">
    <property type="entry name" value="HTH-TYPE TRANSCRIPTIONAL REGULATOR HEXR-RELATED"/>
    <property type="match status" value="1"/>
</dbReference>
<sequence length="263" mass="29937">MNLKERISIYYTSLTTTEKRIYTQIMDNPHIIIDHSIIEAGELCHTSKSAMLRFAKKLGYRGYSEFKYAIEESTKKDYQQIPASVDNQTVLQQISLSFALTIQAIGQLSFDENLKRLAAYIYQYPYIKAIGIGNSAFCAKQLVYSLYSHNQFIEGVTDDVQFNYLENCLNNQYLLIIFSVSASSTTYNHLLKTAKSKGAKTVLITMNNDSSINKLVDMIFTLPSNIASTSTSTVLKQLDNRTTLYFFAEIISYYYGLYLEKAS</sequence>
<evidence type="ECO:0000313" key="4">
    <source>
        <dbReference type="Proteomes" id="UP000195305"/>
    </source>
</evidence>
<accession>A0A1Y4SVI7</accession>
<evidence type="ECO:0000313" key="3">
    <source>
        <dbReference type="EMBL" id="OUQ33939.1"/>
    </source>
</evidence>
<dbReference type="Proteomes" id="UP000195305">
    <property type="component" value="Unassembled WGS sequence"/>
</dbReference>
<dbReference type="InterPro" id="IPR036388">
    <property type="entry name" value="WH-like_DNA-bd_sf"/>
</dbReference>
<reference evidence="3 4" key="1">
    <citation type="journal article" date="2018" name="BMC Genomics">
        <title>Whole genome sequencing and function prediction of 133 gut anaerobes isolated from chicken caecum in pure cultures.</title>
        <authorList>
            <person name="Medvecky M."/>
            <person name="Cejkova D."/>
            <person name="Polansky O."/>
            <person name="Karasova D."/>
            <person name="Kubasova T."/>
            <person name="Cizek A."/>
            <person name="Rychlik I."/>
        </authorList>
    </citation>
    <scope>NUCLEOTIDE SEQUENCE [LARGE SCALE GENOMIC DNA]</scope>
    <source>
        <strain evidence="3 4">An13</strain>
    </source>
</reference>
<evidence type="ECO:0000259" key="1">
    <source>
        <dbReference type="PROSITE" id="PS51071"/>
    </source>
</evidence>
<dbReference type="AlphaFoldDB" id="A0A1Y4SVI7"/>
<dbReference type="GO" id="GO:1901135">
    <property type="term" value="P:carbohydrate derivative metabolic process"/>
    <property type="evidence" value="ECO:0007669"/>
    <property type="project" value="InterPro"/>
</dbReference>
<dbReference type="InterPro" id="IPR047640">
    <property type="entry name" value="RpiR-like"/>
</dbReference>
<dbReference type="PANTHER" id="PTHR30514">
    <property type="entry name" value="GLUCOKINASE"/>
    <property type="match status" value="1"/>
</dbReference>
<dbReference type="Pfam" id="PF01380">
    <property type="entry name" value="SIS"/>
    <property type="match status" value="1"/>
</dbReference>